<name>A0A151GN51_DRECN</name>
<organism evidence="4 5">
    <name type="scientific">Drechmeria coniospora</name>
    <name type="common">Nematophagous fungus</name>
    <name type="synonym">Meria coniospora</name>
    <dbReference type="NCBI Taxonomy" id="98403"/>
    <lineage>
        <taxon>Eukaryota</taxon>
        <taxon>Fungi</taxon>
        <taxon>Dikarya</taxon>
        <taxon>Ascomycota</taxon>
        <taxon>Pezizomycotina</taxon>
        <taxon>Sordariomycetes</taxon>
        <taxon>Hypocreomycetidae</taxon>
        <taxon>Hypocreales</taxon>
        <taxon>Ophiocordycipitaceae</taxon>
        <taxon>Drechmeria</taxon>
    </lineage>
</organism>
<feature type="compositionally biased region" description="Polar residues" evidence="2">
    <location>
        <begin position="139"/>
        <end position="151"/>
    </location>
</feature>
<dbReference type="InterPro" id="IPR011989">
    <property type="entry name" value="ARM-like"/>
</dbReference>
<dbReference type="PANTHER" id="PTHR22100">
    <property type="entry name" value="WINGS APART-LIKE PROTEIN HOMOLOG"/>
    <property type="match status" value="1"/>
</dbReference>
<feature type="compositionally biased region" description="Polar residues" evidence="2">
    <location>
        <begin position="204"/>
        <end position="215"/>
    </location>
</feature>
<feature type="compositionally biased region" description="Acidic residues" evidence="2">
    <location>
        <begin position="71"/>
        <end position="80"/>
    </location>
</feature>
<dbReference type="STRING" id="98403.A0A151GN51"/>
<dbReference type="InterPro" id="IPR039874">
    <property type="entry name" value="WAPL"/>
</dbReference>
<dbReference type="InParanoid" id="A0A151GN51"/>
<reference evidence="4 5" key="1">
    <citation type="journal article" date="2016" name="Sci. Rep.">
        <title>Insights into Adaptations to a Near-Obligate Nematode Endoparasitic Lifestyle from the Finished Genome of Drechmeria coniospora.</title>
        <authorList>
            <person name="Zhang L."/>
            <person name="Zhou Z."/>
            <person name="Guo Q."/>
            <person name="Fokkens L."/>
            <person name="Miskei M."/>
            <person name="Pocsi I."/>
            <person name="Zhang W."/>
            <person name="Chen M."/>
            <person name="Wang L."/>
            <person name="Sun Y."/>
            <person name="Donzelli B.G."/>
            <person name="Gibson D.M."/>
            <person name="Nelson D.R."/>
            <person name="Luo J.G."/>
            <person name="Rep M."/>
            <person name="Liu H."/>
            <person name="Yang S."/>
            <person name="Wang J."/>
            <person name="Krasnoff S.B."/>
            <person name="Xu Y."/>
            <person name="Molnar I."/>
            <person name="Lin M."/>
        </authorList>
    </citation>
    <scope>NUCLEOTIDE SEQUENCE [LARGE SCALE GENOMIC DNA]</scope>
    <source>
        <strain evidence="4 5">ARSEF 6962</strain>
    </source>
</reference>
<dbReference type="GeneID" id="63718193"/>
<dbReference type="Gene3D" id="1.25.10.10">
    <property type="entry name" value="Leucine-rich Repeat Variant"/>
    <property type="match status" value="2"/>
</dbReference>
<dbReference type="Pfam" id="PF07814">
    <property type="entry name" value="WAPL"/>
    <property type="match status" value="1"/>
</dbReference>
<feature type="compositionally biased region" description="Polar residues" evidence="2">
    <location>
        <begin position="175"/>
        <end position="186"/>
    </location>
</feature>
<dbReference type="AlphaFoldDB" id="A0A151GN51"/>
<evidence type="ECO:0000256" key="2">
    <source>
        <dbReference type="SAM" id="MobiDB-lite"/>
    </source>
</evidence>
<evidence type="ECO:0000313" key="5">
    <source>
        <dbReference type="Proteomes" id="UP000076580"/>
    </source>
</evidence>
<dbReference type="RefSeq" id="XP_040657885.1">
    <property type="nucleotide sequence ID" value="XM_040802852.1"/>
</dbReference>
<comment type="similarity">
    <text evidence="1">Belongs to the WAPL family.</text>
</comment>
<accession>A0A151GN51</accession>
<feature type="compositionally biased region" description="Basic and acidic residues" evidence="2">
    <location>
        <begin position="154"/>
        <end position="163"/>
    </location>
</feature>
<feature type="region of interest" description="Disordered" evidence="2">
    <location>
        <begin position="1"/>
        <end position="216"/>
    </location>
</feature>
<dbReference type="Proteomes" id="UP000076580">
    <property type="component" value="Chromosome 02"/>
</dbReference>
<dbReference type="EMBL" id="LAYC01000002">
    <property type="protein sequence ID" value="KYK58533.1"/>
    <property type="molecule type" value="Genomic_DNA"/>
</dbReference>
<evidence type="ECO:0000256" key="1">
    <source>
        <dbReference type="ARBA" id="ARBA00006854"/>
    </source>
</evidence>
<protein>
    <submittedName>
        <fullName evidence="4">Wings apart-like protein</fullName>
    </submittedName>
</protein>
<gene>
    <name evidence="4" type="ORF">DCS_05550</name>
</gene>
<proteinExistence type="inferred from homology"/>
<comment type="caution">
    <text evidence="4">The sequence shown here is derived from an EMBL/GenBank/DDBJ whole genome shotgun (WGS) entry which is preliminary data.</text>
</comment>
<keyword evidence="5" id="KW-1185">Reference proteome</keyword>
<evidence type="ECO:0000259" key="3">
    <source>
        <dbReference type="Pfam" id="PF07814"/>
    </source>
</evidence>
<feature type="domain" description="Wings apart-like protein C-terminal" evidence="3">
    <location>
        <begin position="233"/>
        <end position="569"/>
    </location>
</feature>
<evidence type="ECO:0000313" key="4">
    <source>
        <dbReference type="EMBL" id="KYK58533.1"/>
    </source>
</evidence>
<dbReference type="PANTHER" id="PTHR22100:SF13">
    <property type="entry name" value="WINGS APART-LIKE PROTEIN HOMOLOG"/>
    <property type="match status" value="1"/>
</dbReference>
<dbReference type="InterPro" id="IPR022771">
    <property type="entry name" value="WAPL_C"/>
</dbReference>
<sequence length="675" mass="72034">MPPPTPERRRCRQPPASLGSAFGANTVPSQALAAKSNPKGERATGTLATGDGKTLNGTSNHPRPPRRPIMDVDDASDAESSEIQPPRRHAPGEGAAAKPMPSTPRRRRLIDALAAQRTRSPEPASMPADEGASQRTDDSTVSSLPSRSASAQDLRLRGVDRRGATPSRSRVKFTYNKSRSNLSESRQAGEREPPSLEADEEETMSSAPGLSSPSTPALVVEEDQDDDDTQPAIKSIHELRRAGANNRFSDELDDLLGRIGAPDGGSLTMRRNALCELASRLQRDSFAGQFRDHGSRDKVAKGIGKEDDVVSGFALTAALIVFLEFGPAPHLLRQLCNQGLGRLLGRLLRTTEDMDVIASQRQTNLARAARASVHGVKVSLTRMPIWHGSPPDRLSPRTVALRLLETVARCSDGQLLETVVGDLERDLIRTAAECAAAEGEAGVDEALVITALQVLSSAGITPGGSHQGPGAAELPASVASMLPKALRRWPDERGDTAVATLKLAINITNTASGTAAFDDGSLLSRLATCMAESFGKAQEAIDNGRLEDDMYDGLLLLLGLVINIVEHCPAARLSMGNEPLGALVSLWQGNQLAASEADSVEMSKFSVATGYLAVLLGYLCLARTGRQLVEGTDAGMRGLITSIRDFAVMHETVDSKTHELELLVNELRQQMHSGR</sequence>